<gene>
    <name evidence="4" type="ORF">ACFQMA_07170</name>
</gene>
<accession>A0ABD5Y1A2</accession>
<dbReference type="AlphaFoldDB" id="A0ABD5Y1A2"/>
<dbReference type="InterPro" id="IPR015797">
    <property type="entry name" value="NUDIX_hydrolase-like_dom_sf"/>
</dbReference>
<evidence type="ECO:0000259" key="3">
    <source>
        <dbReference type="PROSITE" id="PS51462"/>
    </source>
</evidence>
<proteinExistence type="predicted"/>
<dbReference type="CDD" id="cd03424">
    <property type="entry name" value="NUDIX_ADPRase_Nudt5_UGPPase_Nudt14"/>
    <property type="match status" value="1"/>
</dbReference>
<organism evidence="4 5">
    <name type="scientific">Halosimplex aquaticum</name>
    <dbReference type="NCBI Taxonomy" id="3026162"/>
    <lineage>
        <taxon>Archaea</taxon>
        <taxon>Methanobacteriati</taxon>
        <taxon>Methanobacteriota</taxon>
        <taxon>Stenosarchaea group</taxon>
        <taxon>Halobacteria</taxon>
        <taxon>Halobacteriales</taxon>
        <taxon>Haloarculaceae</taxon>
        <taxon>Halosimplex</taxon>
    </lineage>
</organism>
<name>A0ABD5Y1A2_9EURY</name>
<dbReference type="Proteomes" id="UP001596432">
    <property type="component" value="Unassembled WGS sequence"/>
</dbReference>
<keyword evidence="5" id="KW-1185">Reference proteome</keyword>
<evidence type="ECO:0000256" key="2">
    <source>
        <dbReference type="ARBA" id="ARBA00022801"/>
    </source>
</evidence>
<dbReference type="InterPro" id="IPR000086">
    <property type="entry name" value="NUDIX_hydrolase_dom"/>
</dbReference>
<reference evidence="4 5" key="1">
    <citation type="journal article" date="2019" name="Int. J. Syst. Evol. Microbiol.">
        <title>The Global Catalogue of Microorganisms (GCM) 10K type strain sequencing project: providing services to taxonomists for standard genome sequencing and annotation.</title>
        <authorList>
            <consortium name="The Broad Institute Genomics Platform"/>
            <consortium name="The Broad Institute Genome Sequencing Center for Infectious Disease"/>
            <person name="Wu L."/>
            <person name="Ma J."/>
        </authorList>
    </citation>
    <scope>NUCLEOTIDE SEQUENCE [LARGE SCALE GENOMIC DNA]</scope>
    <source>
        <strain evidence="4 5">XZYJT29</strain>
    </source>
</reference>
<dbReference type="Gene3D" id="3.90.79.10">
    <property type="entry name" value="Nucleoside Triphosphate Pyrophosphohydrolase"/>
    <property type="match status" value="1"/>
</dbReference>
<dbReference type="GO" id="GO:0016787">
    <property type="term" value="F:hydrolase activity"/>
    <property type="evidence" value="ECO:0007669"/>
    <property type="project" value="UniProtKB-KW"/>
</dbReference>
<sequence>MTDELAWETLDSRTSYTCEGFDIVTDTVCFPSGEEAEFDYLSEGESVVVLPFTADGDVVAIEQWRQPVGRVNWALPAGGMEPEDTDPEDCVARELEEETGYRPRSVEHLTTVEPTNGFADAVFHYFVARDCEPTGEQDLDYNEDIRVETTTFDALVDAARQDELRDGRSMLGVLYFALFGEIEL</sequence>
<dbReference type="SUPFAM" id="SSF55811">
    <property type="entry name" value="Nudix"/>
    <property type="match status" value="1"/>
</dbReference>
<comment type="caution">
    <text evidence="4">The sequence shown here is derived from an EMBL/GenBank/DDBJ whole genome shotgun (WGS) entry which is preliminary data.</text>
</comment>
<dbReference type="PANTHER" id="PTHR11839:SF18">
    <property type="entry name" value="NUDIX HYDROLASE DOMAIN-CONTAINING PROTEIN"/>
    <property type="match status" value="1"/>
</dbReference>
<feature type="domain" description="Nudix hydrolase" evidence="3">
    <location>
        <begin position="42"/>
        <end position="175"/>
    </location>
</feature>
<keyword evidence="2 4" id="KW-0378">Hydrolase</keyword>
<dbReference type="GeneID" id="78819876"/>
<dbReference type="Pfam" id="PF00293">
    <property type="entry name" value="NUDIX"/>
    <property type="match status" value="1"/>
</dbReference>
<comment type="cofactor">
    <cofactor evidence="1">
        <name>Mg(2+)</name>
        <dbReference type="ChEBI" id="CHEBI:18420"/>
    </cofactor>
</comment>
<protein>
    <submittedName>
        <fullName evidence="4">NUDIX hydrolase</fullName>
        <ecNumber evidence="4">3.6.-.-</ecNumber>
    </submittedName>
</protein>
<dbReference type="EMBL" id="JBHTAS010000001">
    <property type="protein sequence ID" value="MFC7139618.1"/>
    <property type="molecule type" value="Genomic_DNA"/>
</dbReference>
<dbReference type="RefSeq" id="WP_274325202.1">
    <property type="nucleotide sequence ID" value="NZ_CP118158.1"/>
</dbReference>
<evidence type="ECO:0000313" key="4">
    <source>
        <dbReference type="EMBL" id="MFC7139618.1"/>
    </source>
</evidence>
<dbReference type="EC" id="3.6.-.-" evidence="4"/>
<dbReference type="PROSITE" id="PS51462">
    <property type="entry name" value="NUDIX"/>
    <property type="match status" value="1"/>
</dbReference>
<dbReference type="PANTHER" id="PTHR11839">
    <property type="entry name" value="UDP/ADP-SUGAR PYROPHOSPHATASE"/>
    <property type="match status" value="1"/>
</dbReference>
<evidence type="ECO:0000313" key="5">
    <source>
        <dbReference type="Proteomes" id="UP001596432"/>
    </source>
</evidence>
<evidence type="ECO:0000256" key="1">
    <source>
        <dbReference type="ARBA" id="ARBA00001946"/>
    </source>
</evidence>